<evidence type="ECO:0000313" key="2">
    <source>
        <dbReference type="Proteomes" id="UP000193404"/>
    </source>
</evidence>
<dbReference type="OrthoDB" id="38828at2157"/>
<protein>
    <submittedName>
        <fullName evidence="1">Uncharacterized protein</fullName>
    </submittedName>
</protein>
<dbReference type="AlphaFoldDB" id="A0A1W6JZ56"/>
<reference evidence="1 2" key="1">
    <citation type="submission" date="2017-03" db="EMBL/GenBank/DDBJ databases">
        <title>Sulfur activation and transportation mechanism of thermophilic Archaea Acidianus manzaensis YN-25.</title>
        <authorList>
            <person name="Ma Y."/>
            <person name="Yang Y."/>
            <person name="Xia J."/>
        </authorList>
    </citation>
    <scope>NUCLEOTIDE SEQUENCE [LARGE SCALE GENOMIC DNA]</scope>
    <source>
        <strain evidence="1 2">YN-25</strain>
    </source>
</reference>
<dbReference type="GeneID" id="41590307"/>
<dbReference type="KEGG" id="aman:B6F84_05270"/>
<evidence type="ECO:0000313" key="1">
    <source>
        <dbReference type="EMBL" id="ARM75500.1"/>
    </source>
</evidence>
<name>A0A1W6JZ56_9CREN</name>
<dbReference type="Proteomes" id="UP000193404">
    <property type="component" value="Chromosome"/>
</dbReference>
<dbReference type="EMBL" id="CP020477">
    <property type="protein sequence ID" value="ARM75500.1"/>
    <property type="molecule type" value="Genomic_DNA"/>
</dbReference>
<organism evidence="1 2">
    <name type="scientific">Acidianus manzaensis</name>
    <dbReference type="NCBI Taxonomy" id="282676"/>
    <lineage>
        <taxon>Archaea</taxon>
        <taxon>Thermoproteota</taxon>
        <taxon>Thermoprotei</taxon>
        <taxon>Sulfolobales</taxon>
        <taxon>Sulfolobaceae</taxon>
        <taxon>Acidianus</taxon>
    </lineage>
</organism>
<dbReference type="STRING" id="282676.B6F84_05270"/>
<accession>A0A1W6JZ56</accession>
<dbReference type="RefSeq" id="WP_148691270.1">
    <property type="nucleotide sequence ID" value="NZ_CP020477.1"/>
</dbReference>
<gene>
    <name evidence="1" type="ORF">B6F84_05270</name>
</gene>
<keyword evidence="2" id="KW-1185">Reference proteome</keyword>
<sequence length="229" mass="27118">MVSYTYCVEQNGDKVYLTPGKECHGVYYIFEYTKDMQLLVSRCINHNCMPIDDISTINLKFKDEPEYLNEILSKINNIRQFLNKYNIKIYFLLKDTSVLEAIYSPLTYYYKYLGINDPEFRDKELNYLKEWSQRLLLLVKLVESIGVKKFTSHLDSLDGRYALWIGSNDPVVSFITNNDKEITLWLLYNGCEIFLKEQNIEICVEKDKLIFNGNKFNFENMDTILHKIL</sequence>
<proteinExistence type="predicted"/>